<dbReference type="PROSITE" id="PS51257">
    <property type="entry name" value="PROKAR_LIPOPROTEIN"/>
    <property type="match status" value="1"/>
</dbReference>
<feature type="domain" description="PPIase FKBP-type" evidence="5">
    <location>
        <begin position="91"/>
        <end position="178"/>
    </location>
</feature>
<accession>A0A2M9R7N6</accession>
<dbReference type="Proteomes" id="UP000231960">
    <property type="component" value="Unassembled WGS sequence"/>
</dbReference>
<keyword evidence="3 4" id="KW-0413">Isomerase</keyword>
<gene>
    <name evidence="6" type="primary">gldI</name>
    <name evidence="6" type="ORF">CDL10_10300</name>
</gene>
<evidence type="ECO:0000256" key="2">
    <source>
        <dbReference type="ARBA" id="ARBA00023110"/>
    </source>
</evidence>
<evidence type="ECO:0000256" key="4">
    <source>
        <dbReference type="RuleBase" id="RU003915"/>
    </source>
</evidence>
<dbReference type="SUPFAM" id="SSF54534">
    <property type="entry name" value="FKBP-like"/>
    <property type="match status" value="1"/>
</dbReference>
<dbReference type="EMBL" id="NIPO01000001">
    <property type="protein sequence ID" value="PJR04889.1"/>
    <property type="molecule type" value="Genomic_DNA"/>
</dbReference>
<dbReference type="EC" id="5.2.1.8" evidence="4"/>
<proteinExistence type="inferred from homology"/>
<evidence type="ECO:0000313" key="6">
    <source>
        <dbReference type="EMBL" id="PJR04889.1"/>
    </source>
</evidence>
<keyword evidence="7" id="KW-1185">Reference proteome</keyword>
<dbReference type="InterPro" id="IPR046357">
    <property type="entry name" value="PPIase_dom_sf"/>
</dbReference>
<protein>
    <recommendedName>
        <fullName evidence="4">Peptidyl-prolyl cis-trans isomerase</fullName>
        <ecNumber evidence="4">5.2.1.8</ecNumber>
    </recommendedName>
</protein>
<dbReference type="InterPro" id="IPR001179">
    <property type="entry name" value="PPIase_FKBP_dom"/>
</dbReference>
<dbReference type="GO" id="GO:0003755">
    <property type="term" value="F:peptidyl-prolyl cis-trans isomerase activity"/>
    <property type="evidence" value="ECO:0007669"/>
    <property type="project" value="UniProtKB-UniRule"/>
</dbReference>
<dbReference type="PROSITE" id="PS50059">
    <property type="entry name" value="FKBP_PPIASE"/>
    <property type="match status" value="1"/>
</dbReference>
<dbReference type="NCBIfam" id="TIGR03516">
    <property type="entry name" value="ppisom_GldI"/>
    <property type="match status" value="1"/>
</dbReference>
<name>A0A2M9R7N6_9FLAO</name>
<evidence type="ECO:0000256" key="1">
    <source>
        <dbReference type="ARBA" id="ARBA00000971"/>
    </source>
</evidence>
<evidence type="ECO:0000259" key="5">
    <source>
        <dbReference type="PROSITE" id="PS50059"/>
    </source>
</evidence>
<evidence type="ECO:0000313" key="7">
    <source>
        <dbReference type="Proteomes" id="UP000231960"/>
    </source>
</evidence>
<dbReference type="Gene3D" id="3.10.50.40">
    <property type="match status" value="1"/>
</dbReference>
<dbReference type="OrthoDB" id="1093155at2"/>
<sequence>MKYRIIILLSVILGFSACQKKAEIREPVSQSGGEYIKESAERNQYIVSDELKAIQQYIKNDSLHKYYQSDSGFWYKYLKANIRDTITPRPGDVVDIEFSIKYLNNEIIYDINETSPKIYVVDKQEIMPGLRRGIKIMRPGERIVFLFPSHLGYGFVGDKDRIGSNQPIICEVFLKEIKQ</sequence>
<keyword evidence="2 3" id="KW-0697">Rotamase</keyword>
<comment type="caution">
    <text evidence="6">The sequence shown here is derived from an EMBL/GenBank/DDBJ whole genome shotgun (WGS) entry which is preliminary data.</text>
</comment>
<organism evidence="6 7">
    <name type="scientific">Avrilella dinanensis</name>
    <dbReference type="NCBI Taxonomy" id="2008672"/>
    <lineage>
        <taxon>Bacteria</taxon>
        <taxon>Pseudomonadati</taxon>
        <taxon>Bacteroidota</taxon>
        <taxon>Flavobacteriia</taxon>
        <taxon>Flavobacteriales</taxon>
        <taxon>Flavobacteriaceae</taxon>
        <taxon>Avrilella</taxon>
    </lineage>
</organism>
<dbReference type="Pfam" id="PF00254">
    <property type="entry name" value="FKBP_C"/>
    <property type="match status" value="1"/>
</dbReference>
<dbReference type="InterPro" id="IPR019869">
    <property type="entry name" value="Motility-assoc_PPIase_GldI"/>
</dbReference>
<dbReference type="RefSeq" id="WP_100678448.1">
    <property type="nucleotide sequence ID" value="NZ_NIPO01000001.1"/>
</dbReference>
<reference evidence="6 7" key="1">
    <citation type="submission" date="2017-06" db="EMBL/GenBank/DDBJ databases">
        <title>Description of Avrilella dinanensis gen. nov. sp. nov.</title>
        <authorList>
            <person name="Leyer C."/>
            <person name="Sassi M."/>
            <person name="Minet J."/>
            <person name="Kayal S."/>
            <person name="Cattoir V."/>
        </authorList>
    </citation>
    <scope>NUCLEOTIDE SEQUENCE [LARGE SCALE GENOMIC DNA]</scope>
    <source>
        <strain evidence="6 7">UR159</strain>
    </source>
</reference>
<evidence type="ECO:0000256" key="3">
    <source>
        <dbReference type="PROSITE-ProRule" id="PRU00277"/>
    </source>
</evidence>
<dbReference type="AlphaFoldDB" id="A0A2M9R7N6"/>
<comment type="similarity">
    <text evidence="4">Belongs to the FKBP-type PPIase family.</text>
</comment>
<comment type="catalytic activity">
    <reaction evidence="1 3 4">
        <text>[protein]-peptidylproline (omega=180) = [protein]-peptidylproline (omega=0)</text>
        <dbReference type="Rhea" id="RHEA:16237"/>
        <dbReference type="Rhea" id="RHEA-COMP:10747"/>
        <dbReference type="Rhea" id="RHEA-COMP:10748"/>
        <dbReference type="ChEBI" id="CHEBI:83833"/>
        <dbReference type="ChEBI" id="CHEBI:83834"/>
        <dbReference type="EC" id="5.2.1.8"/>
    </reaction>
</comment>